<protein>
    <submittedName>
        <fullName evidence="7">ABC transporter ATP-binding protein</fullName>
    </submittedName>
</protein>
<keyword evidence="8" id="KW-1185">Reference proteome</keyword>
<dbReference type="GO" id="GO:0005524">
    <property type="term" value="F:ATP binding"/>
    <property type="evidence" value="ECO:0007669"/>
    <property type="project" value="UniProtKB-KW"/>
</dbReference>
<dbReference type="PROSITE" id="PS50893">
    <property type="entry name" value="ABC_TRANSPORTER_2"/>
    <property type="match status" value="2"/>
</dbReference>
<keyword evidence="3" id="KW-0547">Nucleotide-binding</keyword>
<dbReference type="PANTHER" id="PTHR43553:SF24">
    <property type="entry name" value="ENERGY-COUPLING FACTOR TRANSPORTER ATP-BINDING PROTEIN ECFA1"/>
    <property type="match status" value="1"/>
</dbReference>
<dbReference type="InterPro" id="IPR017871">
    <property type="entry name" value="ABC_transporter-like_CS"/>
</dbReference>
<evidence type="ECO:0000259" key="6">
    <source>
        <dbReference type="PROSITE" id="PS50893"/>
    </source>
</evidence>
<reference evidence="7 8" key="1">
    <citation type="submission" date="2023-02" db="EMBL/GenBank/DDBJ databases">
        <authorList>
            <person name="Mo P."/>
        </authorList>
    </citation>
    <scope>NUCLEOTIDE SEQUENCE [LARGE SCALE GENOMIC DNA]</scope>
    <source>
        <strain evidence="7 8">HUAS 3</strain>
    </source>
</reference>
<dbReference type="InterPro" id="IPR015856">
    <property type="entry name" value="ABC_transpr_CbiO/EcfA_su"/>
</dbReference>
<feature type="domain" description="ABC transporter" evidence="6">
    <location>
        <begin position="252"/>
        <end position="495"/>
    </location>
</feature>
<dbReference type="RefSeq" id="WP_275031371.1">
    <property type="nucleotide sequence ID" value="NZ_CP118615.1"/>
</dbReference>
<evidence type="ECO:0000256" key="3">
    <source>
        <dbReference type="ARBA" id="ARBA00022741"/>
    </source>
</evidence>
<proteinExistence type="inferred from homology"/>
<dbReference type="SMART" id="SM00382">
    <property type="entry name" value="AAA"/>
    <property type="match status" value="2"/>
</dbReference>
<feature type="compositionally biased region" description="Low complexity" evidence="5">
    <location>
        <begin position="486"/>
        <end position="525"/>
    </location>
</feature>
<dbReference type="SUPFAM" id="SSF52540">
    <property type="entry name" value="P-loop containing nucleoside triphosphate hydrolases"/>
    <property type="match status" value="2"/>
</dbReference>
<dbReference type="Gene3D" id="3.40.50.300">
    <property type="entry name" value="P-loop containing nucleotide triphosphate hydrolases"/>
    <property type="match status" value="2"/>
</dbReference>
<feature type="region of interest" description="Disordered" evidence="5">
    <location>
        <begin position="471"/>
        <end position="532"/>
    </location>
</feature>
<sequence>MGEVTVRGFGWRHAGRRAWAVRGVDLRIERGERVLLLGASGAGKSTLLAALAGLLPEDSGEREGRIEIDGRDPRTARDRVGMVFQDPESQLVMARCGDDVAFGLENRGVPADRIWPRVDEALARVGFPYGRDRPTAALSGGEQQRLALAGALALRPGLLLLDEPTANLDPAGADLVRRAVAEAVATDTTLILVEHRVAEALPLVDRVVVLAAGGGVRADGPPAQVFAEHGAALAAEGVWVPGHPVPPRRATGPAGELLLTADRLGLPPRLAPTDLPVRAGEVLAVLGPNGAGKSTLALLLGGLLRPGAGRLTADRALAGADHRTPPHRWRAPALARRIGSVFQDPEHQFVTGTVFDELALGPRRTGQPEAAVRSTVDGLLTRLKLDRLARANPYTLSGGEARRLSVATALATAPRLLVCDEPTFGQDRRTWSELVDLFAELRAAGHGIVTVTHDPDFVAALADRRVVLAPSGRPPAGDAPGPVTVRPHAAAGPADAAPSSADTATRPADAATSPAAPHPADAAAGPGRGARP</sequence>
<dbReference type="Proteomes" id="UP001219605">
    <property type="component" value="Chromosome"/>
</dbReference>
<dbReference type="CDD" id="cd03225">
    <property type="entry name" value="ABC_cobalt_CbiO_domain1"/>
    <property type="match status" value="2"/>
</dbReference>
<evidence type="ECO:0000256" key="4">
    <source>
        <dbReference type="ARBA" id="ARBA00022840"/>
    </source>
</evidence>
<dbReference type="InterPro" id="IPR050095">
    <property type="entry name" value="ECF_ABC_transporter_ATP-bd"/>
</dbReference>
<keyword evidence="4 7" id="KW-0067">ATP-binding</keyword>
<dbReference type="InterPro" id="IPR003593">
    <property type="entry name" value="AAA+_ATPase"/>
</dbReference>
<feature type="domain" description="ABC transporter" evidence="6">
    <location>
        <begin position="4"/>
        <end position="238"/>
    </location>
</feature>
<dbReference type="InterPro" id="IPR027417">
    <property type="entry name" value="P-loop_NTPase"/>
</dbReference>
<dbReference type="InterPro" id="IPR003439">
    <property type="entry name" value="ABC_transporter-like_ATP-bd"/>
</dbReference>
<evidence type="ECO:0000313" key="7">
    <source>
        <dbReference type="EMBL" id="WDZ84768.1"/>
    </source>
</evidence>
<organism evidence="7 8">
    <name type="scientific">Micromonospora cathayae</name>
    <dbReference type="NCBI Taxonomy" id="3028804"/>
    <lineage>
        <taxon>Bacteria</taxon>
        <taxon>Bacillati</taxon>
        <taxon>Actinomycetota</taxon>
        <taxon>Actinomycetes</taxon>
        <taxon>Micromonosporales</taxon>
        <taxon>Micromonosporaceae</taxon>
        <taxon>Micromonospora</taxon>
    </lineage>
</organism>
<comment type="similarity">
    <text evidence="1">Belongs to the ABC transporter superfamily.</text>
</comment>
<keyword evidence="2" id="KW-0813">Transport</keyword>
<evidence type="ECO:0000256" key="1">
    <source>
        <dbReference type="ARBA" id="ARBA00005417"/>
    </source>
</evidence>
<evidence type="ECO:0000256" key="5">
    <source>
        <dbReference type="SAM" id="MobiDB-lite"/>
    </source>
</evidence>
<dbReference type="PROSITE" id="PS00211">
    <property type="entry name" value="ABC_TRANSPORTER_1"/>
    <property type="match status" value="2"/>
</dbReference>
<dbReference type="Pfam" id="PF00005">
    <property type="entry name" value="ABC_tran"/>
    <property type="match status" value="2"/>
</dbReference>
<evidence type="ECO:0000313" key="8">
    <source>
        <dbReference type="Proteomes" id="UP001219605"/>
    </source>
</evidence>
<dbReference type="PANTHER" id="PTHR43553">
    <property type="entry name" value="HEAVY METAL TRANSPORTER"/>
    <property type="match status" value="1"/>
</dbReference>
<name>A0ABY7ZQI2_9ACTN</name>
<accession>A0ABY7ZQI2</accession>
<dbReference type="EMBL" id="CP118615">
    <property type="protein sequence ID" value="WDZ84768.1"/>
    <property type="molecule type" value="Genomic_DNA"/>
</dbReference>
<gene>
    <name evidence="7" type="ORF">PVK37_30850</name>
</gene>
<evidence type="ECO:0000256" key="2">
    <source>
        <dbReference type="ARBA" id="ARBA00022448"/>
    </source>
</evidence>